<reference evidence="2 3" key="1">
    <citation type="journal article" date="2013" name="ISME J.">
        <title>A metabolic model for members of the genus Tetrasphaera involved in enhanced biological phosphorus removal.</title>
        <authorList>
            <person name="Kristiansen R."/>
            <person name="Nguyen H.T.T."/>
            <person name="Saunders A.M."/>
            <person name="Nielsen J.L."/>
            <person name="Wimmer R."/>
            <person name="Le V.Q."/>
            <person name="McIlroy S.J."/>
            <person name="Petrovski S."/>
            <person name="Seviour R.J."/>
            <person name="Calteau A."/>
            <person name="Nielsen K.L."/>
            <person name="Nielsen P.H."/>
        </authorList>
    </citation>
    <scope>NUCLEOTIDE SEQUENCE [LARGE SCALE GENOMIC DNA]</scope>
    <source>
        <strain evidence="2 3">Lp2</strain>
    </source>
</reference>
<evidence type="ECO:0000313" key="2">
    <source>
        <dbReference type="EMBL" id="CCH68842.1"/>
    </source>
</evidence>
<evidence type="ECO:0000259" key="1">
    <source>
        <dbReference type="PROSITE" id="PS51819"/>
    </source>
</evidence>
<dbReference type="STRING" id="1193181.BN10_120039"/>
<accession>N0DXX4</accession>
<protein>
    <recommendedName>
        <fullName evidence="1">VOC domain-containing protein</fullName>
    </recommendedName>
</protein>
<proteinExistence type="predicted"/>
<dbReference type="Gene3D" id="3.10.180.10">
    <property type="entry name" value="2,3-Dihydroxybiphenyl 1,2-Dioxygenase, domain 1"/>
    <property type="match status" value="1"/>
</dbReference>
<dbReference type="InterPro" id="IPR004360">
    <property type="entry name" value="Glyas_Fos-R_dOase_dom"/>
</dbReference>
<dbReference type="AlphaFoldDB" id="N0DXX4"/>
<name>N0DXX4_9MICO</name>
<dbReference type="SUPFAM" id="SSF54593">
    <property type="entry name" value="Glyoxalase/Bleomycin resistance protein/Dihydroxybiphenyl dioxygenase"/>
    <property type="match status" value="1"/>
</dbReference>
<dbReference type="Pfam" id="PF00903">
    <property type="entry name" value="Glyoxalase"/>
    <property type="match status" value="1"/>
</dbReference>
<gene>
    <name evidence="2" type="ORF">BN10_120039</name>
</gene>
<dbReference type="HOGENOM" id="CLU_147450_0_0_11"/>
<dbReference type="Proteomes" id="UP000013167">
    <property type="component" value="Unassembled WGS sequence"/>
</dbReference>
<keyword evidence="3" id="KW-1185">Reference proteome</keyword>
<feature type="domain" description="VOC" evidence="1">
    <location>
        <begin position="3"/>
        <end position="129"/>
    </location>
</feature>
<dbReference type="RefSeq" id="WP_010849238.1">
    <property type="nucleotide sequence ID" value="NZ_HF570956.1"/>
</dbReference>
<sequence>MITAVHTLIYSDDPAATRAFFRDVLELPWVSDAGSSDEGADPTTEQSWLIFRTGPSELGVHPTDTPTTGDRVRAPRHHQMSLMVDDIEATAATLRERGGVIESGPQDFGWGVGVEVAVPGTDSILIYQPRHATAYRA</sequence>
<comment type="caution">
    <text evidence="2">The sequence shown here is derived from an EMBL/GenBank/DDBJ whole genome shotgun (WGS) entry which is preliminary data.</text>
</comment>
<dbReference type="EMBL" id="CAIZ01000024">
    <property type="protein sequence ID" value="CCH68842.1"/>
    <property type="molecule type" value="Genomic_DNA"/>
</dbReference>
<dbReference type="eggNOG" id="COG0346">
    <property type="taxonomic scope" value="Bacteria"/>
</dbReference>
<dbReference type="InterPro" id="IPR029068">
    <property type="entry name" value="Glyas_Bleomycin-R_OHBP_Dase"/>
</dbReference>
<organism evidence="2 3">
    <name type="scientific">Phycicoccus elongatus Lp2</name>
    <dbReference type="NCBI Taxonomy" id="1193181"/>
    <lineage>
        <taxon>Bacteria</taxon>
        <taxon>Bacillati</taxon>
        <taxon>Actinomycetota</taxon>
        <taxon>Actinomycetes</taxon>
        <taxon>Micrococcales</taxon>
        <taxon>Intrasporangiaceae</taxon>
        <taxon>Phycicoccus</taxon>
    </lineage>
</organism>
<dbReference type="OrthoDB" id="2611891at2"/>
<dbReference type="InterPro" id="IPR037523">
    <property type="entry name" value="VOC_core"/>
</dbReference>
<dbReference type="PROSITE" id="PS51819">
    <property type="entry name" value="VOC"/>
    <property type="match status" value="1"/>
</dbReference>
<evidence type="ECO:0000313" key="3">
    <source>
        <dbReference type="Proteomes" id="UP000013167"/>
    </source>
</evidence>